<dbReference type="AlphaFoldDB" id="A0AA39TL16"/>
<dbReference type="EMBL" id="JAULSU010000007">
    <property type="protein sequence ID" value="KAK0611254.1"/>
    <property type="molecule type" value="Genomic_DNA"/>
</dbReference>
<accession>A0AA39TL16</accession>
<keyword evidence="3" id="KW-1185">Reference proteome</keyword>
<name>A0AA39TL16_9PEZI</name>
<dbReference type="Proteomes" id="UP001175000">
    <property type="component" value="Unassembled WGS sequence"/>
</dbReference>
<feature type="transmembrane region" description="Helical" evidence="1">
    <location>
        <begin position="6"/>
        <end position="29"/>
    </location>
</feature>
<protein>
    <submittedName>
        <fullName evidence="2">Uncharacterized protein</fullName>
    </submittedName>
</protein>
<comment type="caution">
    <text evidence="2">The sequence shown here is derived from an EMBL/GenBank/DDBJ whole genome shotgun (WGS) entry which is preliminary data.</text>
</comment>
<sequence>MDMNLEAMIAILALIAALPSSFLILWNCIQQHRRAGRRSATANELLPVARRPTLQWQNVPYDSHYNCGQLAVRRLLSASIEIVVDDGAPFPTLRTVSTNDSGFGLSPVMYGTGR</sequence>
<organism evidence="2 3">
    <name type="scientific">Immersiella caudata</name>
    <dbReference type="NCBI Taxonomy" id="314043"/>
    <lineage>
        <taxon>Eukaryota</taxon>
        <taxon>Fungi</taxon>
        <taxon>Dikarya</taxon>
        <taxon>Ascomycota</taxon>
        <taxon>Pezizomycotina</taxon>
        <taxon>Sordariomycetes</taxon>
        <taxon>Sordariomycetidae</taxon>
        <taxon>Sordariales</taxon>
        <taxon>Lasiosphaeriaceae</taxon>
        <taxon>Immersiella</taxon>
    </lineage>
</organism>
<proteinExistence type="predicted"/>
<evidence type="ECO:0000313" key="3">
    <source>
        <dbReference type="Proteomes" id="UP001175000"/>
    </source>
</evidence>
<reference evidence="2" key="1">
    <citation type="submission" date="2023-06" db="EMBL/GenBank/DDBJ databases">
        <title>Genome-scale phylogeny and comparative genomics of the fungal order Sordariales.</title>
        <authorList>
            <consortium name="Lawrence Berkeley National Laboratory"/>
            <person name="Hensen N."/>
            <person name="Bonometti L."/>
            <person name="Westerberg I."/>
            <person name="Brannstrom I.O."/>
            <person name="Guillou S."/>
            <person name="Cros-Aarteil S."/>
            <person name="Calhoun S."/>
            <person name="Haridas S."/>
            <person name="Kuo A."/>
            <person name="Mondo S."/>
            <person name="Pangilinan J."/>
            <person name="Riley R."/>
            <person name="Labutti K."/>
            <person name="Andreopoulos B."/>
            <person name="Lipzen A."/>
            <person name="Chen C."/>
            <person name="Yanf M."/>
            <person name="Daum C."/>
            <person name="Ng V."/>
            <person name="Clum A."/>
            <person name="Steindorff A."/>
            <person name="Ohm R."/>
            <person name="Martin F."/>
            <person name="Silar P."/>
            <person name="Natvig D."/>
            <person name="Lalanne C."/>
            <person name="Gautier V."/>
            <person name="Ament-Velasquez S.L."/>
            <person name="Kruys A."/>
            <person name="Hutchinson M.I."/>
            <person name="Powell A.J."/>
            <person name="Barry K."/>
            <person name="Miller A.N."/>
            <person name="Grigoriev I.V."/>
            <person name="Debuchy R."/>
            <person name="Gladieux P."/>
            <person name="Thoren M.H."/>
            <person name="Johannesson H."/>
        </authorList>
    </citation>
    <scope>NUCLEOTIDE SEQUENCE</scope>
    <source>
        <strain evidence="2">CBS 606.72</strain>
    </source>
</reference>
<evidence type="ECO:0000256" key="1">
    <source>
        <dbReference type="SAM" id="Phobius"/>
    </source>
</evidence>
<keyword evidence="1" id="KW-0812">Transmembrane</keyword>
<evidence type="ECO:0000313" key="2">
    <source>
        <dbReference type="EMBL" id="KAK0611254.1"/>
    </source>
</evidence>
<keyword evidence="1" id="KW-1133">Transmembrane helix</keyword>
<keyword evidence="1" id="KW-0472">Membrane</keyword>
<gene>
    <name evidence="2" type="ORF">B0T14DRAFT_530039</name>
</gene>